<name>A0A561TYQ4_9ACTN</name>
<protein>
    <submittedName>
        <fullName evidence="2">Uncharacterized protein</fullName>
    </submittedName>
</protein>
<accession>A0A561TYQ4</accession>
<proteinExistence type="predicted"/>
<reference evidence="2 3" key="1">
    <citation type="submission" date="2019-06" db="EMBL/GenBank/DDBJ databases">
        <title>Sequencing the genomes of 1000 actinobacteria strains.</title>
        <authorList>
            <person name="Klenk H.-P."/>
        </authorList>
    </citation>
    <scope>NUCLEOTIDE SEQUENCE [LARGE SCALE GENOMIC DNA]</scope>
    <source>
        <strain evidence="2 3">DSM 42059</strain>
    </source>
</reference>
<evidence type="ECO:0000256" key="1">
    <source>
        <dbReference type="SAM" id="MobiDB-lite"/>
    </source>
</evidence>
<comment type="caution">
    <text evidence="2">The sequence shown here is derived from an EMBL/GenBank/DDBJ whole genome shotgun (WGS) entry which is preliminary data.</text>
</comment>
<feature type="region of interest" description="Disordered" evidence="1">
    <location>
        <begin position="131"/>
        <end position="155"/>
    </location>
</feature>
<dbReference type="Proteomes" id="UP000318186">
    <property type="component" value="Unassembled WGS sequence"/>
</dbReference>
<organism evidence="2 3">
    <name type="scientific">Streptomyces brevispora</name>
    <dbReference type="NCBI Taxonomy" id="887462"/>
    <lineage>
        <taxon>Bacteria</taxon>
        <taxon>Bacillati</taxon>
        <taxon>Actinomycetota</taxon>
        <taxon>Actinomycetes</taxon>
        <taxon>Kitasatosporales</taxon>
        <taxon>Streptomycetaceae</taxon>
        <taxon>Streptomyces</taxon>
    </lineage>
</organism>
<dbReference type="AlphaFoldDB" id="A0A561TYQ4"/>
<evidence type="ECO:0000313" key="2">
    <source>
        <dbReference type="EMBL" id="TWF92239.1"/>
    </source>
</evidence>
<evidence type="ECO:0000313" key="3">
    <source>
        <dbReference type="Proteomes" id="UP000318186"/>
    </source>
</evidence>
<gene>
    <name evidence="2" type="ORF">FHX80_12559</name>
</gene>
<dbReference type="EMBL" id="VIWW01000002">
    <property type="protein sequence ID" value="TWF92239.1"/>
    <property type="molecule type" value="Genomic_DNA"/>
</dbReference>
<sequence>MSRTTCCPGSGRGVVRYAQVVRAGRREGIGVEVVSDTTNPGKVFSRGQWTLMGELEANGTVPQYADGHRCSLKFKASHIDRFQLDQAGGQTAGKLFGCNADEYKRTAEADKHQTRRAKKAGTRTSAVVRKVTVPPGAARRSPQWRQRGPRPRRGS</sequence>